<accession>A0A366D1X9</accession>
<dbReference type="GO" id="GO:0030151">
    <property type="term" value="F:molybdenum ion binding"/>
    <property type="evidence" value="ECO:0007669"/>
    <property type="project" value="InterPro"/>
</dbReference>
<dbReference type="SUPFAM" id="SSF50800">
    <property type="entry name" value="PK beta-barrel domain-like"/>
    <property type="match status" value="1"/>
</dbReference>
<dbReference type="PANTHER" id="PTHR36930:SF1">
    <property type="entry name" value="MOSC DOMAIN-CONTAINING PROTEIN"/>
    <property type="match status" value="1"/>
</dbReference>
<protein>
    <submittedName>
        <fullName evidence="2">MOSC domain-containing protein YiiM</fullName>
    </submittedName>
</protein>
<feature type="domain" description="MOSC" evidence="1">
    <location>
        <begin position="13"/>
        <end position="150"/>
    </location>
</feature>
<gene>
    <name evidence="2" type="ORF">DFP76_103354</name>
</gene>
<dbReference type="Gene3D" id="2.40.33.20">
    <property type="entry name" value="PK beta-barrel domain-like"/>
    <property type="match status" value="1"/>
</dbReference>
<dbReference type="InterPro" id="IPR052716">
    <property type="entry name" value="MOSC_domain"/>
</dbReference>
<comment type="caution">
    <text evidence="2">The sequence shown here is derived from an EMBL/GenBank/DDBJ whole genome shotgun (WGS) entry which is preliminary data.</text>
</comment>
<dbReference type="PROSITE" id="PS51340">
    <property type="entry name" value="MOSC"/>
    <property type="match status" value="1"/>
</dbReference>
<dbReference type="EMBL" id="QNRF01000003">
    <property type="protein sequence ID" value="RBO84080.1"/>
    <property type="molecule type" value="Genomic_DNA"/>
</dbReference>
<dbReference type="InterPro" id="IPR011037">
    <property type="entry name" value="Pyrv_Knase-like_insert_dom_sf"/>
</dbReference>
<keyword evidence="3" id="KW-1185">Reference proteome</keyword>
<organism evidence="2 3">
    <name type="scientific">Marinomonas aquiplantarum</name>
    <dbReference type="NCBI Taxonomy" id="491951"/>
    <lineage>
        <taxon>Bacteria</taxon>
        <taxon>Pseudomonadati</taxon>
        <taxon>Pseudomonadota</taxon>
        <taxon>Gammaproteobacteria</taxon>
        <taxon>Oceanospirillales</taxon>
        <taxon>Oceanospirillaceae</taxon>
        <taxon>Marinomonas</taxon>
    </lineage>
</organism>
<evidence type="ECO:0000313" key="3">
    <source>
        <dbReference type="Proteomes" id="UP000252086"/>
    </source>
</evidence>
<dbReference type="GO" id="GO:0030170">
    <property type="term" value="F:pyridoxal phosphate binding"/>
    <property type="evidence" value="ECO:0007669"/>
    <property type="project" value="InterPro"/>
</dbReference>
<dbReference type="RefSeq" id="WP_113874044.1">
    <property type="nucleotide sequence ID" value="NZ_QNRF01000003.1"/>
</dbReference>
<evidence type="ECO:0000313" key="2">
    <source>
        <dbReference type="EMBL" id="RBO84080.1"/>
    </source>
</evidence>
<proteinExistence type="predicted"/>
<dbReference type="GO" id="GO:0003824">
    <property type="term" value="F:catalytic activity"/>
    <property type="evidence" value="ECO:0007669"/>
    <property type="project" value="InterPro"/>
</dbReference>
<dbReference type="PANTHER" id="PTHR36930">
    <property type="entry name" value="METAL-SULFUR CLUSTER BIOSYNTHESIS PROTEINS YUAD-RELATED"/>
    <property type="match status" value="1"/>
</dbReference>
<reference evidence="2 3" key="1">
    <citation type="submission" date="2018-06" db="EMBL/GenBank/DDBJ databases">
        <title>Genomic Encyclopedia of Type Strains, Phase III (KMG-III): the genomes of soil and plant-associated and newly described type strains.</title>
        <authorList>
            <person name="Whitman W."/>
        </authorList>
    </citation>
    <scope>NUCLEOTIDE SEQUENCE [LARGE SCALE GENOMIC DNA]</scope>
    <source>
        <strain evidence="2 3">CECT 7732</strain>
    </source>
</reference>
<dbReference type="Proteomes" id="UP000252086">
    <property type="component" value="Unassembled WGS sequence"/>
</dbReference>
<dbReference type="Pfam" id="PF03473">
    <property type="entry name" value="MOSC"/>
    <property type="match status" value="1"/>
</dbReference>
<evidence type="ECO:0000259" key="1">
    <source>
        <dbReference type="PROSITE" id="PS51340"/>
    </source>
</evidence>
<dbReference type="OrthoDB" id="1550913at2"/>
<dbReference type="AlphaFoldDB" id="A0A366D1X9"/>
<dbReference type="InterPro" id="IPR005302">
    <property type="entry name" value="MoCF_Sase_C"/>
</dbReference>
<sequence>MIQAIFVAKKAKQAQIEIEAVKVDAGKGIVGDRYYGKKGNDGPNITFVAQEEIQAFNQHFEQHITLSDTRRNVVTHGVSLNDLVGKRFRIGEAEFYGVELCEPCSLLGRRLANDTMSAAQVVRAWLHRGGLRADVIRSGVLRVGMPFELLD</sequence>
<name>A0A366D1X9_9GAMM</name>